<proteinExistence type="predicted"/>
<feature type="compositionally biased region" description="Basic and acidic residues" evidence="1">
    <location>
        <begin position="193"/>
        <end position="209"/>
    </location>
</feature>
<feature type="region of interest" description="Disordered" evidence="1">
    <location>
        <begin position="129"/>
        <end position="160"/>
    </location>
</feature>
<keyword evidence="2" id="KW-0812">Transmembrane</keyword>
<dbReference type="AlphaFoldDB" id="A0AA38UCS9"/>
<name>A0AA38UCS9_9AGAR</name>
<dbReference type="Proteomes" id="UP001163846">
    <property type="component" value="Unassembled WGS sequence"/>
</dbReference>
<keyword evidence="2" id="KW-0472">Membrane</keyword>
<dbReference type="EMBL" id="MU806254">
    <property type="protein sequence ID" value="KAJ3837329.1"/>
    <property type="molecule type" value="Genomic_DNA"/>
</dbReference>
<evidence type="ECO:0000256" key="1">
    <source>
        <dbReference type="SAM" id="MobiDB-lite"/>
    </source>
</evidence>
<evidence type="ECO:0000313" key="3">
    <source>
        <dbReference type="EMBL" id="KAJ3837329.1"/>
    </source>
</evidence>
<sequence>MNNTVSQALIRDSEGWFVLMDVEESSATIWHDQQAHISSSSMGWRDIEKIIESEDETAPVDHGNGSDSDTERISLVKRSLLSFDSSANHAETEGVTKKTVIADNQTPIPANATIELPEQDLRQLSIRTLDNQPNNQELDASKSSRYCSSGKGTYMEDDPDTTDALITATEITDDRACIVAKSLPDFQNSANHAETREVTKDTAVPDDRTPIPANATIELPEPDMREPSITTPDNQAYNQEPNASKLLRHCSEPYMEDGTGMLEVLAAATGITNDRVGTVADSSLFPLTDTTIDPNAPEPRTRVCLIVIEEPRTQDHHQTQRSSMLEDLLARFEGFVMMDFPFPQALFKVGALMYLLFLIKVLWKIWTMFQTQPLAVGVGNLGLSIALMILIRVYVPEHVEVQVDQSHSIPEIVVDTCVFVGAFTCVSIVWQMASIIGDFVSY</sequence>
<evidence type="ECO:0000256" key="2">
    <source>
        <dbReference type="SAM" id="Phobius"/>
    </source>
</evidence>
<comment type="caution">
    <text evidence="3">The sequence shown here is derived from an EMBL/GenBank/DDBJ whole genome shotgun (WGS) entry which is preliminary data.</text>
</comment>
<feature type="transmembrane region" description="Helical" evidence="2">
    <location>
        <begin position="345"/>
        <end position="366"/>
    </location>
</feature>
<organism evidence="3 4">
    <name type="scientific">Lentinula raphanica</name>
    <dbReference type="NCBI Taxonomy" id="153919"/>
    <lineage>
        <taxon>Eukaryota</taxon>
        <taxon>Fungi</taxon>
        <taxon>Dikarya</taxon>
        <taxon>Basidiomycota</taxon>
        <taxon>Agaricomycotina</taxon>
        <taxon>Agaricomycetes</taxon>
        <taxon>Agaricomycetidae</taxon>
        <taxon>Agaricales</taxon>
        <taxon>Marasmiineae</taxon>
        <taxon>Omphalotaceae</taxon>
        <taxon>Lentinula</taxon>
    </lineage>
</organism>
<protein>
    <submittedName>
        <fullName evidence="3">Uncharacterized protein</fullName>
    </submittedName>
</protein>
<accession>A0AA38UCS9</accession>
<keyword evidence="2" id="KW-1133">Transmembrane helix</keyword>
<keyword evidence="4" id="KW-1185">Reference proteome</keyword>
<feature type="transmembrane region" description="Helical" evidence="2">
    <location>
        <begin position="372"/>
        <end position="391"/>
    </location>
</feature>
<feature type="compositionally biased region" description="Polar residues" evidence="1">
    <location>
        <begin position="129"/>
        <end position="151"/>
    </location>
</feature>
<reference evidence="3" key="1">
    <citation type="submission" date="2022-08" db="EMBL/GenBank/DDBJ databases">
        <authorList>
            <consortium name="DOE Joint Genome Institute"/>
            <person name="Min B."/>
            <person name="Riley R."/>
            <person name="Sierra-Patev S."/>
            <person name="Naranjo-Ortiz M."/>
            <person name="Looney B."/>
            <person name="Konkel Z."/>
            <person name="Slot J.C."/>
            <person name="Sakamoto Y."/>
            <person name="Steenwyk J.L."/>
            <person name="Rokas A."/>
            <person name="Carro J."/>
            <person name="Camarero S."/>
            <person name="Ferreira P."/>
            <person name="Molpeceres G."/>
            <person name="Ruiz-Duenas F.J."/>
            <person name="Serrano A."/>
            <person name="Henrissat B."/>
            <person name="Drula E."/>
            <person name="Hughes K.W."/>
            <person name="Mata J.L."/>
            <person name="Ishikawa N.K."/>
            <person name="Vargas-Isla R."/>
            <person name="Ushijima S."/>
            <person name="Smith C.A."/>
            <person name="Ahrendt S."/>
            <person name="Andreopoulos W."/>
            <person name="He G."/>
            <person name="Labutti K."/>
            <person name="Lipzen A."/>
            <person name="Ng V."/>
            <person name="Sandor L."/>
            <person name="Barry K."/>
            <person name="Martinez A.T."/>
            <person name="Xiao Y."/>
            <person name="Gibbons J.G."/>
            <person name="Terashima K."/>
            <person name="Hibbett D.S."/>
            <person name="Grigoriev I.V."/>
        </authorList>
    </citation>
    <scope>NUCLEOTIDE SEQUENCE</scope>
    <source>
        <strain evidence="3">TFB9207</strain>
    </source>
</reference>
<gene>
    <name evidence="3" type="ORF">F5878DRAFT_622723</name>
</gene>
<evidence type="ECO:0000313" key="4">
    <source>
        <dbReference type="Proteomes" id="UP001163846"/>
    </source>
</evidence>
<feature type="region of interest" description="Disordered" evidence="1">
    <location>
        <begin position="190"/>
        <end position="215"/>
    </location>
</feature>
<feature type="transmembrane region" description="Helical" evidence="2">
    <location>
        <begin position="412"/>
        <end position="433"/>
    </location>
</feature>